<evidence type="ECO:0000313" key="4">
    <source>
        <dbReference type="EMBL" id="RCV54951.1"/>
    </source>
</evidence>
<evidence type="ECO:0000313" key="5">
    <source>
        <dbReference type="Proteomes" id="UP000253318"/>
    </source>
</evidence>
<evidence type="ECO:0000256" key="1">
    <source>
        <dbReference type="SAM" id="MobiDB-lite"/>
    </source>
</evidence>
<feature type="transmembrane region" description="Helical" evidence="2">
    <location>
        <begin position="147"/>
        <end position="172"/>
    </location>
</feature>
<protein>
    <submittedName>
        <fullName evidence="4">GGDEF domain-containing protein</fullName>
    </submittedName>
</protein>
<dbReference type="Pfam" id="PF00990">
    <property type="entry name" value="GGDEF"/>
    <property type="match status" value="1"/>
</dbReference>
<dbReference type="SMART" id="SM00267">
    <property type="entry name" value="GGDEF"/>
    <property type="match status" value="1"/>
</dbReference>
<feature type="region of interest" description="Disordered" evidence="1">
    <location>
        <begin position="404"/>
        <end position="427"/>
    </location>
</feature>
<comment type="caution">
    <text evidence="4">The sequence shown here is derived from an EMBL/GenBank/DDBJ whole genome shotgun (WGS) entry which is preliminary data.</text>
</comment>
<feature type="transmembrane region" description="Helical" evidence="2">
    <location>
        <begin position="192"/>
        <end position="222"/>
    </location>
</feature>
<dbReference type="GO" id="GO:0043709">
    <property type="term" value="P:cell adhesion involved in single-species biofilm formation"/>
    <property type="evidence" value="ECO:0007669"/>
    <property type="project" value="TreeGrafter"/>
</dbReference>
<dbReference type="Proteomes" id="UP000253318">
    <property type="component" value="Unassembled WGS sequence"/>
</dbReference>
<reference evidence="4 5" key="1">
    <citation type="submission" date="2018-04" db="EMBL/GenBank/DDBJ databases">
        <title>Novel actinobacteria from marine sediment.</title>
        <authorList>
            <person name="Ng Z.Y."/>
            <person name="Tan G.Y.A."/>
        </authorList>
    </citation>
    <scope>NUCLEOTIDE SEQUENCE [LARGE SCALE GENOMIC DNA]</scope>
    <source>
        <strain evidence="4 5">TPS81</strain>
    </source>
</reference>
<keyword evidence="2" id="KW-0812">Transmembrane</keyword>
<dbReference type="GO" id="GO:0052621">
    <property type="term" value="F:diguanylate cyclase activity"/>
    <property type="evidence" value="ECO:0007669"/>
    <property type="project" value="TreeGrafter"/>
</dbReference>
<evidence type="ECO:0000259" key="3">
    <source>
        <dbReference type="PROSITE" id="PS50887"/>
    </source>
</evidence>
<dbReference type="GO" id="GO:1902201">
    <property type="term" value="P:negative regulation of bacterial-type flagellum-dependent cell motility"/>
    <property type="evidence" value="ECO:0007669"/>
    <property type="project" value="TreeGrafter"/>
</dbReference>
<keyword evidence="2" id="KW-0472">Membrane</keyword>
<accession>A0A368T2D4</accession>
<dbReference type="EMBL" id="QEIN01000156">
    <property type="protein sequence ID" value="RCV54951.1"/>
    <property type="molecule type" value="Genomic_DNA"/>
</dbReference>
<sequence>MIRYFFVVVVGACVALVFELATTAITAADLITFGALVGCTTVCVEAMRRLGMPAGISRDLLGAWWLPTFLLLPPLYALLIPIPIYALHQFRVRRTLVFRRVFNAATVALSGYVTSTLSHSVGGGVTPNLTGLSDFTAYPLEFSGQGLLTSIICGGLFTLLDTVLIVTAVRLSAPETPWRDLLWDREDLLVDTAELCMGIMVTILCGISLVLVVIALPSVLLLHRSLLFQQLQTAARTDPKTGLLNATTWQSEAEAELSRALQVGRPMAVLILDIDHFKRVNDTYGHLFGDQVLIGVANTITHQLRQTDVVGRFGGEEFVVLLPDADMAEACRVAERLRSRVGRMALPVDETTVTITISVGVALLAVHGRDLIELMAAADLALYRAKDAGRDRVCMPVTSNLTVSGPPDVRRRGSAAREFGGRSAAAE</sequence>
<feature type="domain" description="GGDEF" evidence="3">
    <location>
        <begin position="265"/>
        <end position="398"/>
    </location>
</feature>
<dbReference type="InterPro" id="IPR029787">
    <property type="entry name" value="Nucleotide_cyclase"/>
</dbReference>
<dbReference type="InterPro" id="IPR000160">
    <property type="entry name" value="GGDEF_dom"/>
</dbReference>
<proteinExistence type="predicted"/>
<dbReference type="InterPro" id="IPR043128">
    <property type="entry name" value="Rev_trsase/Diguanyl_cyclase"/>
</dbReference>
<dbReference type="GO" id="GO:0005886">
    <property type="term" value="C:plasma membrane"/>
    <property type="evidence" value="ECO:0007669"/>
    <property type="project" value="TreeGrafter"/>
</dbReference>
<dbReference type="RefSeq" id="WP_114399801.1">
    <property type="nucleotide sequence ID" value="NZ_QEIM01000155.1"/>
</dbReference>
<name>A0A368T2D4_9ACTN</name>
<feature type="transmembrane region" description="Helical" evidence="2">
    <location>
        <begin position="64"/>
        <end position="87"/>
    </location>
</feature>
<dbReference type="NCBIfam" id="TIGR00254">
    <property type="entry name" value="GGDEF"/>
    <property type="match status" value="1"/>
</dbReference>
<dbReference type="PROSITE" id="PS50887">
    <property type="entry name" value="GGDEF"/>
    <property type="match status" value="1"/>
</dbReference>
<organism evidence="4 5">
    <name type="scientific">Marinitenerispora sediminis</name>
    <dbReference type="NCBI Taxonomy" id="1931232"/>
    <lineage>
        <taxon>Bacteria</taxon>
        <taxon>Bacillati</taxon>
        <taxon>Actinomycetota</taxon>
        <taxon>Actinomycetes</taxon>
        <taxon>Streptosporangiales</taxon>
        <taxon>Nocardiopsidaceae</taxon>
        <taxon>Marinitenerispora</taxon>
    </lineage>
</organism>
<dbReference type="Gene3D" id="3.30.70.270">
    <property type="match status" value="1"/>
</dbReference>
<dbReference type="OrthoDB" id="23692at2"/>
<keyword evidence="5" id="KW-1185">Reference proteome</keyword>
<dbReference type="PANTHER" id="PTHR45138">
    <property type="entry name" value="REGULATORY COMPONENTS OF SENSORY TRANSDUCTION SYSTEM"/>
    <property type="match status" value="1"/>
</dbReference>
<dbReference type="SUPFAM" id="SSF55073">
    <property type="entry name" value="Nucleotide cyclase"/>
    <property type="match status" value="1"/>
</dbReference>
<keyword evidence="2" id="KW-1133">Transmembrane helix</keyword>
<gene>
    <name evidence="4" type="ORF">DEF24_18570</name>
</gene>
<dbReference type="FunFam" id="3.30.70.270:FF:000001">
    <property type="entry name" value="Diguanylate cyclase domain protein"/>
    <property type="match status" value="1"/>
</dbReference>
<dbReference type="PANTHER" id="PTHR45138:SF9">
    <property type="entry name" value="DIGUANYLATE CYCLASE DGCM-RELATED"/>
    <property type="match status" value="1"/>
</dbReference>
<dbReference type="InterPro" id="IPR050469">
    <property type="entry name" value="Diguanylate_Cyclase"/>
</dbReference>
<evidence type="ECO:0000256" key="2">
    <source>
        <dbReference type="SAM" id="Phobius"/>
    </source>
</evidence>
<dbReference type="CDD" id="cd01949">
    <property type="entry name" value="GGDEF"/>
    <property type="match status" value="1"/>
</dbReference>
<dbReference type="AlphaFoldDB" id="A0A368T2D4"/>